<keyword evidence="5" id="KW-0472">Membrane</keyword>
<evidence type="ECO:0000256" key="8">
    <source>
        <dbReference type="ARBA" id="ARBA00038120"/>
    </source>
</evidence>
<evidence type="ECO:0000256" key="2">
    <source>
        <dbReference type="ARBA" id="ARBA00022475"/>
    </source>
</evidence>
<dbReference type="Gene3D" id="3.90.550.10">
    <property type="entry name" value="Spore Coat Polysaccharide Biosynthesis Protein SpsA, Chain A"/>
    <property type="match status" value="1"/>
</dbReference>
<comment type="subcellular location">
    <subcellularLocation>
        <location evidence="1">Cell membrane</location>
    </subcellularLocation>
</comment>
<evidence type="ECO:0000256" key="6">
    <source>
        <dbReference type="ARBA" id="ARBA00037281"/>
    </source>
</evidence>
<dbReference type="InterPro" id="IPR029044">
    <property type="entry name" value="Nucleotide-diphossugar_trans"/>
</dbReference>
<evidence type="ECO:0000259" key="10">
    <source>
        <dbReference type="Pfam" id="PF00535"/>
    </source>
</evidence>
<keyword evidence="4 11" id="KW-0808">Transferase</keyword>
<dbReference type="GO" id="GO:0005886">
    <property type="term" value="C:plasma membrane"/>
    <property type="evidence" value="ECO:0007669"/>
    <property type="project" value="UniProtKB-SubCell"/>
</dbReference>
<protein>
    <recommendedName>
        <fullName evidence="9">4,4'-diaponeurosporenoate glycosyltransferase</fullName>
    </recommendedName>
</protein>
<sequence length="254" mass="26234">MSTACVPDAPESWEPPQPAVVDTVDAVLVVVPVHDEEALLDASLRALEVAARAAEGIVDVAVTVVLDSCTDGSAEIAERYGFRIVRVAQHTVGAARSAGVEAALADLAARRPGVGLSSVWVASTDADSQVPAHWVTEHAAVARSGVDLLVGTVRPDARDLTPAQQAAWSATHTPGVANGHVHGTNLGIRASVYRAVGGYPAIAEHEDVELVAAARAVGAREVATDACWVLTSGRTDGRTPGGYARHLRESLPTG</sequence>
<dbReference type="RefSeq" id="WP_098455511.1">
    <property type="nucleotide sequence ID" value="NZ_PDJG01000001.1"/>
</dbReference>
<dbReference type="PANTHER" id="PTHR43646:SF2">
    <property type="entry name" value="GLYCOSYLTRANSFERASE 2-LIKE DOMAIN-CONTAINING PROTEIN"/>
    <property type="match status" value="1"/>
</dbReference>
<evidence type="ECO:0000313" key="12">
    <source>
        <dbReference type="Proteomes" id="UP000225548"/>
    </source>
</evidence>
<name>A0A2A9E764_9MICO</name>
<gene>
    <name evidence="11" type="ORF">ATL42_2396</name>
</gene>
<dbReference type="SUPFAM" id="SSF53448">
    <property type="entry name" value="Nucleotide-diphospho-sugar transferases"/>
    <property type="match status" value="1"/>
</dbReference>
<reference evidence="11 12" key="1">
    <citation type="submission" date="2017-10" db="EMBL/GenBank/DDBJ databases">
        <title>Sequencing the genomes of 1000 actinobacteria strains.</title>
        <authorList>
            <person name="Klenk H.-P."/>
        </authorList>
    </citation>
    <scope>NUCLEOTIDE SEQUENCE [LARGE SCALE GENOMIC DNA]</scope>
    <source>
        <strain evidence="11 12">DSM 18966</strain>
    </source>
</reference>
<keyword evidence="12" id="KW-1185">Reference proteome</keyword>
<keyword evidence="3" id="KW-0328">Glycosyltransferase</keyword>
<evidence type="ECO:0000256" key="3">
    <source>
        <dbReference type="ARBA" id="ARBA00022676"/>
    </source>
</evidence>
<evidence type="ECO:0000256" key="4">
    <source>
        <dbReference type="ARBA" id="ARBA00022679"/>
    </source>
</evidence>
<dbReference type="Pfam" id="PF00535">
    <property type="entry name" value="Glycos_transf_2"/>
    <property type="match status" value="1"/>
</dbReference>
<proteinExistence type="inferred from homology"/>
<organism evidence="11 12">
    <name type="scientific">Sanguibacter antarcticus</name>
    <dbReference type="NCBI Taxonomy" id="372484"/>
    <lineage>
        <taxon>Bacteria</taxon>
        <taxon>Bacillati</taxon>
        <taxon>Actinomycetota</taxon>
        <taxon>Actinomycetes</taxon>
        <taxon>Micrococcales</taxon>
        <taxon>Sanguibacteraceae</taxon>
        <taxon>Sanguibacter</taxon>
    </lineage>
</organism>
<evidence type="ECO:0000256" key="9">
    <source>
        <dbReference type="ARBA" id="ARBA00040345"/>
    </source>
</evidence>
<comment type="function">
    <text evidence="6">Catalyzes the glycosylation of 4,4'-diaponeurosporenoate, i.e. the esterification of glucose at the C1'' position with the carboxyl group of 4,4'-diaponeurosporenic acid, to form glycosyl-4,4'-diaponeurosporenoate. This is a step in the biosynthesis of staphyloxanthin, an orange pigment present in most staphylococci strains.</text>
</comment>
<dbReference type="Proteomes" id="UP000225548">
    <property type="component" value="Unassembled WGS sequence"/>
</dbReference>
<feature type="domain" description="Glycosyltransferase 2-like" evidence="10">
    <location>
        <begin position="29"/>
        <end position="165"/>
    </location>
</feature>
<evidence type="ECO:0000256" key="7">
    <source>
        <dbReference type="ARBA" id="ARBA00037904"/>
    </source>
</evidence>
<dbReference type="PANTHER" id="PTHR43646">
    <property type="entry name" value="GLYCOSYLTRANSFERASE"/>
    <property type="match status" value="1"/>
</dbReference>
<comment type="caution">
    <text evidence="11">The sequence shown here is derived from an EMBL/GenBank/DDBJ whole genome shotgun (WGS) entry which is preliminary data.</text>
</comment>
<dbReference type="OrthoDB" id="9777873at2"/>
<accession>A0A2A9E764</accession>
<comment type="similarity">
    <text evidence="8">Belongs to the glycosyltransferase 2 family. CrtQ subfamily.</text>
</comment>
<evidence type="ECO:0000256" key="1">
    <source>
        <dbReference type="ARBA" id="ARBA00004236"/>
    </source>
</evidence>
<evidence type="ECO:0000313" key="11">
    <source>
        <dbReference type="EMBL" id="PFG34486.1"/>
    </source>
</evidence>
<dbReference type="EMBL" id="PDJG01000001">
    <property type="protein sequence ID" value="PFG34486.1"/>
    <property type="molecule type" value="Genomic_DNA"/>
</dbReference>
<comment type="pathway">
    <text evidence="7">Carotenoid biosynthesis; staphyloxanthin biosynthesis; staphyloxanthin from farnesyl diphosphate: step 4/5.</text>
</comment>
<keyword evidence="2" id="KW-1003">Cell membrane</keyword>
<dbReference type="InterPro" id="IPR001173">
    <property type="entry name" value="Glyco_trans_2-like"/>
</dbReference>
<dbReference type="GO" id="GO:0016757">
    <property type="term" value="F:glycosyltransferase activity"/>
    <property type="evidence" value="ECO:0007669"/>
    <property type="project" value="UniProtKB-KW"/>
</dbReference>
<dbReference type="AlphaFoldDB" id="A0A2A9E764"/>
<evidence type="ECO:0000256" key="5">
    <source>
        <dbReference type="ARBA" id="ARBA00023136"/>
    </source>
</evidence>